<protein>
    <recommendedName>
        <fullName evidence="2">DUF4746 domain-containing protein</fullName>
    </recommendedName>
</protein>
<feature type="domain" description="DUF4746" evidence="2">
    <location>
        <begin position="328"/>
        <end position="503"/>
    </location>
</feature>
<evidence type="ECO:0000259" key="2">
    <source>
        <dbReference type="Pfam" id="PF15928"/>
    </source>
</evidence>
<comment type="caution">
    <text evidence="3">The sequence shown here is derived from an EMBL/GenBank/DDBJ whole genome shotgun (WGS) entry which is preliminary data.</text>
</comment>
<dbReference type="PANTHER" id="PTHR46135">
    <property type="entry name" value="NME/NM23 FAMILY MEMBER 8"/>
    <property type="match status" value="1"/>
</dbReference>
<dbReference type="InterPro" id="IPR051766">
    <property type="entry name" value="TXND_domain-containing"/>
</dbReference>
<sequence>MAKKGGVQQLQADISSDEEFEKFLQRPGLLGKRTAHSMQMILNYIVCVLDLSVLDIYSEWCGPCLGMVGSLRKIKLELGGDNLQLAICKAGSISYLERFNKKSEPTWMFVANGKAINIMFGTDVPKLVAMITRELELTIAKEPHECFEITELQPIELEQLKVKNEALQLAEQIELEECKKKRIEYLKYVTDTIMENLPDIGITVFGPQVNRDMFKKLSEPADPLKIQCKDRKVFAITQNDFNTVNFAAENPLEGDVIKHLYEKELLMCFWKVEETMGTPPTVLNQYAYELTKETIKPPDEFNEEETILPPLIAPLEISIQVKVEVEPEEPSEPSEVPAEEIAPAAPLMETKVIKIPPIWVPSDQRTHAALIYTYFRAQTATFLPPDPTPQPPHIIMTFDAYKKKDLMNLVDACRADVPLYGFFSSDNPQTATFIANSVDKYNAKPYVPTDKIVLKVNKVLGETIPLLMEYGPSYVSPNSVVGYKEASKFFPPSYKSAQQEEAELHAVKAEKPKKRKKNKKGADAEDDQGAAGAQDNQQEADDAAKTSPEEGASTTSSGEDSCESRPATADGNNLSTDAPQ</sequence>
<gene>
    <name evidence="3" type="ORF">KR093_003958</name>
</gene>
<evidence type="ECO:0000313" key="4">
    <source>
        <dbReference type="Proteomes" id="UP001200034"/>
    </source>
</evidence>
<reference evidence="3" key="1">
    <citation type="journal article" date="2021" name="Mol. Ecol. Resour.">
        <title>Phylogenomic analyses of the genus Drosophila reveals genomic signals of climate adaptation.</title>
        <authorList>
            <person name="Li F."/>
            <person name="Rane R.V."/>
            <person name="Luria V."/>
            <person name="Xiong Z."/>
            <person name="Chen J."/>
            <person name="Li Z."/>
            <person name="Catullo R.A."/>
            <person name="Griffin P.C."/>
            <person name="Schiffer M."/>
            <person name="Pearce S."/>
            <person name="Lee S.F."/>
            <person name="McElroy K."/>
            <person name="Stocker A."/>
            <person name="Shirriffs J."/>
            <person name="Cockerell F."/>
            <person name="Coppin C."/>
            <person name="Sgro C.M."/>
            <person name="Karger A."/>
            <person name="Cain J.W."/>
            <person name="Weber J.A."/>
            <person name="Santpere G."/>
            <person name="Kirschner M.W."/>
            <person name="Hoffmann A.A."/>
            <person name="Oakeshott J.G."/>
            <person name="Zhang G."/>
        </authorList>
    </citation>
    <scope>NUCLEOTIDE SEQUENCE</scope>
    <source>
        <strain evidence="3">BGI-SZ-2011g</strain>
    </source>
</reference>
<accession>A0AAD4PQN2</accession>
<dbReference type="InterPro" id="IPR031827">
    <property type="entry name" value="DUF4746"/>
</dbReference>
<dbReference type="PROSITE" id="PS00194">
    <property type="entry name" value="THIOREDOXIN_1"/>
    <property type="match status" value="1"/>
</dbReference>
<feature type="region of interest" description="Disordered" evidence="1">
    <location>
        <begin position="501"/>
        <end position="580"/>
    </location>
</feature>
<organism evidence="3 4">
    <name type="scientific">Drosophila rubida</name>
    <dbReference type="NCBI Taxonomy" id="30044"/>
    <lineage>
        <taxon>Eukaryota</taxon>
        <taxon>Metazoa</taxon>
        <taxon>Ecdysozoa</taxon>
        <taxon>Arthropoda</taxon>
        <taxon>Hexapoda</taxon>
        <taxon>Insecta</taxon>
        <taxon>Pterygota</taxon>
        <taxon>Neoptera</taxon>
        <taxon>Endopterygota</taxon>
        <taxon>Diptera</taxon>
        <taxon>Brachycera</taxon>
        <taxon>Muscomorpha</taxon>
        <taxon>Ephydroidea</taxon>
        <taxon>Drosophilidae</taxon>
        <taxon>Drosophila</taxon>
    </lineage>
</organism>
<dbReference type="EMBL" id="JAJJHW010000095">
    <property type="protein sequence ID" value="KAH8386995.1"/>
    <property type="molecule type" value="Genomic_DNA"/>
</dbReference>
<feature type="compositionally biased region" description="Polar residues" evidence="1">
    <location>
        <begin position="570"/>
        <end position="580"/>
    </location>
</feature>
<evidence type="ECO:0000256" key="1">
    <source>
        <dbReference type="SAM" id="MobiDB-lite"/>
    </source>
</evidence>
<name>A0AAD4PQN2_9MUSC</name>
<evidence type="ECO:0000313" key="3">
    <source>
        <dbReference type="EMBL" id="KAH8386995.1"/>
    </source>
</evidence>
<dbReference type="InterPro" id="IPR036249">
    <property type="entry name" value="Thioredoxin-like_sf"/>
</dbReference>
<dbReference type="InterPro" id="IPR017937">
    <property type="entry name" value="Thioredoxin_CS"/>
</dbReference>
<dbReference type="AlphaFoldDB" id="A0AAD4PQN2"/>
<proteinExistence type="predicted"/>
<dbReference type="SUPFAM" id="SSF52833">
    <property type="entry name" value="Thioredoxin-like"/>
    <property type="match status" value="1"/>
</dbReference>
<dbReference type="PANTHER" id="PTHR46135:SF3">
    <property type="entry name" value="NME_NM23 FAMILY MEMBER 8"/>
    <property type="match status" value="1"/>
</dbReference>
<keyword evidence="4" id="KW-1185">Reference proteome</keyword>
<dbReference type="Proteomes" id="UP001200034">
    <property type="component" value="Unassembled WGS sequence"/>
</dbReference>
<dbReference type="Pfam" id="PF15928">
    <property type="entry name" value="DUF4746"/>
    <property type="match status" value="1"/>
</dbReference>
<dbReference type="Gene3D" id="3.40.30.10">
    <property type="entry name" value="Glutaredoxin"/>
    <property type="match status" value="1"/>
</dbReference>